<dbReference type="SUPFAM" id="SSF143422">
    <property type="entry name" value="Transposase IS200-like"/>
    <property type="match status" value="1"/>
</dbReference>
<dbReference type="InterPro" id="IPR052715">
    <property type="entry name" value="RAYT_transposase"/>
</dbReference>
<feature type="domain" description="Transposase IS200-like" evidence="1">
    <location>
        <begin position="9"/>
        <end position="132"/>
    </location>
</feature>
<dbReference type="Gene3D" id="3.30.70.1290">
    <property type="entry name" value="Transposase IS200-like"/>
    <property type="match status" value="1"/>
</dbReference>
<evidence type="ECO:0000313" key="2">
    <source>
        <dbReference type="EMBL" id="BCA30991.1"/>
    </source>
</evidence>
<dbReference type="InterPro" id="IPR002686">
    <property type="entry name" value="Transposase_17"/>
</dbReference>
<dbReference type="EMBL" id="AP022642">
    <property type="protein sequence ID" value="BCA30991.1"/>
    <property type="molecule type" value="Genomic_DNA"/>
</dbReference>
<dbReference type="PANTHER" id="PTHR36966:SF1">
    <property type="entry name" value="REP-ASSOCIATED TYROSINE TRANSPOSASE"/>
    <property type="match status" value="1"/>
</dbReference>
<dbReference type="InterPro" id="IPR036515">
    <property type="entry name" value="Transposase_17_sf"/>
</dbReference>
<accession>A0A679GI00</accession>
<dbReference type="Proteomes" id="UP000501237">
    <property type="component" value="Chromosome"/>
</dbReference>
<evidence type="ECO:0000313" key="3">
    <source>
        <dbReference type="Proteomes" id="UP000501237"/>
    </source>
</evidence>
<dbReference type="GeneID" id="57400197"/>
<proteinExistence type="predicted"/>
<reference evidence="2 3" key="1">
    <citation type="journal article" date="2020" name="Microbiol. Resour. Announc.">
        <title>Complete genome sequence of Pseudomonas otitidis strain MrB4, isolated from Lake Biwa in Japan.</title>
        <authorList>
            <person name="Miyazaki K."/>
            <person name="Hase E."/>
            <person name="Maruya T."/>
        </authorList>
    </citation>
    <scope>NUCLEOTIDE SEQUENCE [LARGE SCALE GENOMIC DNA]</scope>
    <source>
        <strain evidence="2 3">MrB4</strain>
    </source>
</reference>
<name>A0A679GI00_9GAMM</name>
<gene>
    <name evidence="2" type="ORF">PtoMrB4_49680</name>
</gene>
<dbReference type="GO" id="GO:0006313">
    <property type="term" value="P:DNA transposition"/>
    <property type="evidence" value="ECO:0007669"/>
    <property type="project" value="InterPro"/>
</dbReference>
<dbReference type="PANTHER" id="PTHR36966">
    <property type="entry name" value="REP-ASSOCIATED TYROSINE TRANSPOSASE"/>
    <property type="match status" value="1"/>
</dbReference>
<dbReference type="NCBIfam" id="NF047646">
    <property type="entry name" value="REP_Tyr_transpos"/>
    <property type="match status" value="1"/>
</dbReference>
<dbReference type="GO" id="GO:0004803">
    <property type="term" value="F:transposase activity"/>
    <property type="evidence" value="ECO:0007669"/>
    <property type="project" value="InterPro"/>
</dbReference>
<dbReference type="SMART" id="SM01321">
    <property type="entry name" value="Y1_Tnp"/>
    <property type="match status" value="1"/>
</dbReference>
<dbReference type="AlphaFoldDB" id="A0A679GI00"/>
<evidence type="ECO:0000259" key="1">
    <source>
        <dbReference type="SMART" id="SM01321"/>
    </source>
</evidence>
<organism evidence="2 3">
    <name type="scientific">Metapseudomonas otitidis</name>
    <dbReference type="NCBI Taxonomy" id="319939"/>
    <lineage>
        <taxon>Bacteria</taxon>
        <taxon>Pseudomonadati</taxon>
        <taxon>Pseudomonadota</taxon>
        <taxon>Gammaproteobacteria</taxon>
        <taxon>Pseudomonadales</taxon>
        <taxon>Pseudomonadaceae</taxon>
        <taxon>Metapseudomonas</taxon>
    </lineage>
</organism>
<sequence>MTAYRRDLTPGSTWFFTVNLADRRSRLLVEQIDLLRESFRAVMRRHPWRIDAIVVLPDHLHALCTLPPGDAGYGLRWGMIKAHFSRALMPEEPLSASRQKRRERGIWQRRFWEHRIRDDADFARHVDYIHHNPRKHGHVARVVDWPWSSFHRYVESGTLPRDWAGGEDTLEPSTGER</sequence>
<dbReference type="GO" id="GO:0043565">
    <property type="term" value="F:sequence-specific DNA binding"/>
    <property type="evidence" value="ECO:0007669"/>
    <property type="project" value="TreeGrafter"/>
</dbReference>
<dbReference type="KEGG" id="poj:PtoMrB4_49680"/>
<protein>
    <submittedName>
        <fullName evidence="2">Transposase</fullName>
    </submittedName>
</protein>
<dbReference type="RefSeq" id="WP_172434748.1">
    <property type="nucleotide sequence ID" value="NZ_AP022642.1"/>
</dbReference>